<gene>
    <name evidence="3" type="ORF">HG15A2_33970</name>
</gene>
<dbReference type="KEGG" id="amob:HG15A2_33970"/>
<dbReference type="PANTHER" id="PTHR43037">
    <property type="entry name" value="UNNAMED PRODUCT-RELATED"/>
    <property type="match status" value="1"/>
</dbReference>
<evidence type="ECO:0000256" key="1">
    <source>
        <dbReference type="ARBA" id="ARBA00022729"/>
    </source>
</evidence>
<dbReference type="RefSeq" id="WP_145061294.1">
    <property type="nucleotide sequence ID" value="NZ_CP036263.1"/>
</dbReference>
<dbReference type="Pfam" id="PF02230">
    <property type="entry name" value="Abhydrolase_2"/>
    <property type="match status" value="1"/>
</dbReference>
<dbReference type="InterPro" id="IPR003140">
    <property type="entry name" value="PLipase/COase/thioEstase"/>
</dbReference>
<dbReference type="EMBL" id="CP036263">
    <property type="protein sequence ID" value="QDT00062.1"/>
    <property type="molecule type" value="Genomic_DNA"/>
</dbReference>
<keyword evidence="4" id="KW-1185">Reference proteome</keyword>
<dbReference type="Gene3D" id="3.40.50.1820">
    <property type="entry name" value="alpha/beta hydrolase"/>
    <property type="match status" value="1"/>
</dbReference>
<proteinExistence type="predicted"/>
<organism evidence="3 4">
    <name type="scientific">Adhaeretor mobilis</name>
    <dbReference type="NCBI Taxonomy" id="1930276"/>
    <lineage>
        <taxon>Bacteria</taxon>
        <taxon>Pseudomonadati</taxon>
        <taxon>Planctomycetota</taxon>
        <taxon>Planctomycetia</taxon>
        <taxon>Pirellulales</taxon>
        <taxon>Lacipirellulaceae</taxon>
        <taxon>Adhaeretor</taxon>
    </lineage>
</organism>
<keyword evidence="1" id="KW-0732">Signal</keyword>
<dbReference type="PANTHER" id="PTHR43037:SF1">
    <property type="entry name" value="BLL1128 PROTEIN"/>
    <property type="match status" value="1"/>
</dbReference>
<sequence>MNRTLSSALASLPANLLGSKTSEFDSDSPWHDRNLGRAEDRSAPEHLFTPVGYEAGYRYPLIVWLHSHASSEFELPNVMSQLSLQNHTAIAPRGTERISRDEEVFTWRQTPTHIDLAAQRVEQCIGIAKQIRNVHSDRIFLAGFGTGGTMALRLGLRHPEWFAGVISLNGPMPTGFSPLGRVNHSRGLPILMGSGLESETYDLDAVYQDVRLLQTAGLKLDVRHFNAGDELRTPMLKEINSWIMNFVCSGSATAQAI</sequence>
<evidence type="ECO:0000259" key="2">
    <source>
        <dbReference type="Pfam" id="PF02230"/>
    </source>
</evidence>
<name>A0A517MYU8_9BACT</name>
<dbReference type="InterPro" id="IPR050955">
    <property type="entry name" value="Plant_Biomass_Hydrol_Est"/>
</dbReference>
<protein>
    <submittedName>
        <fullName evidence="3">Phospholipase/Carboxylesterase</fullName>
    </submittedName>
</protein>
<dbReference type="InterPro" id="IPR029058">
    <property type="entry name" value="AB_hydrolase_fold"/>
</dbReference>
<dbReference type="OrthoDB" id="270827at2"/>
<dbReference type="Proteomes" id="UP000319852">
    <property type="component" value="Chromosome"/>
</dbReference>
<reference evidence="3 4" key="1">
    <citation type="submission" date="2019-02" db="EMBL/GenBank/DDBJ databases">
        <title>Deep-cultivation of Planctomycetes and their phenomic and genomic characterization uncovers novel biology.</title>
        <authorList>
            <person name="Wiegand S."/>
            <person name="Jogler M."/>
            <person name="Boedeker C."/>
            <person name="Pinto D."/>
            <person name="Vollmers J."/>
            <person name="Rivas-Marin E."/>
            <person name="Kohn T."/>
            <person name="Peeters S.H."/>
            <person name="Heuer A."/>
            <person name="Rast P."/>
            <person name="Oberbeckmann S."/>
            <person name="Bunk B."/>
            <person name="Jeske O."/>
            <person name="Meyerdierks A."/>
            <person name="Storesund J.E."/>
            <person name="Kallscheuer N."/>
            <person name="Luecker S."/>
            <person name="Lage O.M."/>
            <person name="Pohl T."/>
            <person name="Merkel B.J."/>
            <person name="Hornburger P."/>
            <person name="Mueller R.-W."/>
            <person name="Bruemmer F."/>
            <person name="Labrenz M."/>
            <person name="Spormann A.M."/>
            <person name="Op den Camp H."/>
            <person name="Overmann J."/>
            <person name="Amann R."/>
            <person name="Jetten M.S.M."/>
            <person name="Mascher T."/>
            <person name="Medema M.H."/>
            <person name="Devos D.P."/>
            <person name="Kaster A.-K."/>
            <person name="Ovreas L."/>
            <person name="Rohde M."/>
            <person name="Galperin M.Y."/>
            <person name="Jogler C."/>
        </authorList>
    </citation>
    <scope>NUCLEOTIDE SEQUENCE [LARGE SCALE GENOMIC DNA]</scope>
    <source>
        <strain evidence="3 4">HG15A2</strain>
    </source>
</reference>
<accession>A0A517MYU8</accession>
<evidence type="ECO:0000313" key="4">
    <source>
        <dbReference type="Proteomes" id="UP000319852"/>
    </source>
</evidence>
<dbReference type="SUPFAM" id="SSF53474">
    <property type="entry name" value="alpha/beta-Hydrolases"/>
    <property type="match status" value="1"/>
</dbReference>
<dbReference type="GO" id="GO:0016787">
    <property type="term" value="F:hydrolase activity"/>
    <property type="evidence" value="ECO:0007669"/>
    <property type="project" value="InterPro"/>
</dbReference>
<evidence type="ECO:0000313" key="3">
    <source>
        <dbReference type="EMBL" id="QDT00062.1"/>
    </source>
</evidence>
<feature type="domain" description="Phospholipase/carboxylesterase/thioesterase" evidence="2">
    <location>
        <begin position="109"/>
        <end position="243"/>
    </location>
</feature>
<dbReference type="AlphaFoldDB" id="A0A517MYU8"/>